<dbReference type="Proteomes" id="UP000003175">
    <property type="component" value="Unassembled WGS sequence"/>
</dbReference>
<dbReference type="EMBL" id="ADGH01000016">
    <property type="protein sequence ID" value="EHG23936.1"/>
    <property type="molecule type" value="Genomic_DNA"/>
</dbReference>
<name>A0ABP2MNZ9_9FIRM</name>
<proteinExistence type="predicted"/>
<dbReference type="InterPro" id="IPR029044">
    <property type="entry name" value="Nucleotide-diphossugar_trans"/>
</dbReference>
<evidence type="ECO:0000313" key="1">
    <source>
        <dbReference type="EMBL" id="EHG23936.1"/>
    </source>
</evidence>
<evidence type="ECO:0008006" key="3">
    <source>
        <dbReference type="Google" id="ProtNLM"/>
    </source>
</evidence>
<sequence>MKPQIIIPIYHPDRRFLLLLRSIKNQTIDVPVLLIDSGPGVSYDDDIANMNVQVRKIDDSEFNHGGTRQMGIEMYPEADVYVFLTQDAILVNDYAIEKLLAVFHERQIGCAYGRQIPHKGAGIFGEIAREINYPEKSHAYALADRKHHGVKTAFISNSFAAYRKEAMQQIGGFPQDTILSEDMYVAAKMLLAEWKVAYAANAMIYHSHDYTLFQEFRRYFDIGVFHARESWIQKEFGKAEDEGKRFIVAELKYILSHCPYRFPEMILRDGMKFLGYRLGLREHNLKRSWKKKLSMFPKYWDCPTA</sequence>
<reference evidence="1 2" key="1">
    <citation type="submission" date="2011-08" db="EMBL/GenBank/DDBJ databases">
        <title>The Genome Sequence of Selenomonas noxia F0398.</title>
        <authorList>
            <consortium name="The Broad Institute Genome Sequencing Platform"/>
            <person name="Earl A."/>
            <person name="Ward D."/>
            <person name="Feldgarden M."/>
            <person name="Gevers D."/>
            <person name="Izard J."/>
            <person name="Ganesan A."/>
            <person name="Blanton J.M."/>
            <person name="Baranova O.V."/>
            <person name="Tanner A.C."/>
            <person name="Dewhirst F.E."/>
            <person name="Young S.K."/>
            <person name="Zeng Q."/>
            <person name="Gargeya S."/>
            <person name="Fitzgerald M."/>
            <person name="Haas B."/>
            <person name="Abouelleil A."/>
            <person name="Alvarado L."/>
            <person name="Arachchi H.M."/>
            <person name="Berlin A."/>
            <person name="Brown A."/>
            <person name="Chapman S.B."/>
            <person name="Chen Z."/>
            <person name="Dunbar C."/>
            <person name="Freedman E."/>
            <person name="Gearin G."/>
            <person name="Gellesch M."/>
            <person name="Goldberg J."/>
            <person name="Griggs A."/>
            <person name="Gujja S."/>
            <person name="Heiman D."/>
            <person name="Howarth C."/>
            <person name="Larson L."/>
            <person name="Lui A."/>
            <person name="MacDonald P.J.P."/>
            <person name="Montmayeur A."/>
            <person name="Murphy C."/>
            <person name="Neiman D."/>
            <person name="Pearson M."/>
            <person name="Priest M."/>
            <person name="Roberts A."/>
            <person name="Saif S."/>
            <person name="Shea T."/>
            <person name="Shenoy N."/>
            <person name="Sisk P."/>
            <person name="Stolte C."/>
            <person name="Sykes S."/>
            <person name="Wortman J."/>
            <person name="Nusbaum C."/>
            <person name="Birren B."/>
        </authorList>
    </citation>
    <scope>NUCLEOTIDE SEQUENCE [LARGE SCALE GENOMIC DNA]</scope>
    <source>
        <strain evidence="1 2">F0398</strain>
    </source>
</reference>
<protein>
    <recommendedName>
        <fullName evidence="3">Glycosyltransferase 2-like domain-containing protein</fullName>
    </recommendedName>
</protein>
<evidence type="ECO:0000313" key="2">
    <source>
        <dbReference type="Proteomes" id="UP000003175"/>
    </source>
</evidence>
<comment type="caution">
    <text evidence="1">The sequence shown here is derived from an EMBL/GenBank/DDBJ whole genome shotgun (WGS) entry which is preliminary data.</text>
</comment>
<accession>A0ABP2MNZ9</accession>
<keyword evidence="2" id="KW-1185">Reference proteome</keyword>
<dbReference type="Gene3D" id="3.90.550.10">
    <property type="entry name" value="Spore Coat Polysaccharide Biosynthesis Protein SpsA, Chain A"/>
    <property type="match status" value="1"/>
</dbReference>
<dbReference type="Pfam" id="PF13641">
    <property type="entry name" value="Glyco_tranf_2_3"/>
    <property type="match status" value="1"/>
</dbReference>
<organism evidence="1 2">
    <name type="scientific">Selenomonas noxia F0398</name>
    <dbReference type="NCBI Taxonomy" id="702437"/>
    <lineage>
        <taxon>Bacteria</taxon>
        <taxon>Bacillati</taxon>
        <taxon>Bacillota</taxon>
        <taxon>Negativicutes</taxon>
        <taxon>Selenomonadales</taxon>
        <taxon>Selenomonadaceae</taxon>
        <taxon>Selenomonas</taxon>
    </lineage>
</organism>
<gene>
    <name evidence="1" type="ORF">HMPREF9432_01610</name>
</gene>
<dbReference type="SUPFAM" id="SSF53448">
    <property type="entry name" value="Nucleotide-diphospho-sugar transferases"/>
    <property type="match status" value="1"/>
</dbReference>
<dbReference type="RefSeq" id="WP_006696830.1">
    <property type="nucleotide sequence ID" value="NZ_JH376860.1"/>
</dbReference>